<keyword evidence="2" id="KW-0560">Oxidoreductase</keyword>
<sequence length="230" mass="25351">MVLTKEINSFLLNKGANIVGFADLRLLGTNFSENFNFGIVIGLKYSKKAILNNKNGNLNQYYKEFNELNKRLDELAISCADFLEDKGYSSSPQLRNQIKVDDNYSSKLPYKTLATLAGLGGIGKCGLLVTKDFGSAIRIIIVLTNAKLDCGKPIETSSCPYTCNICKNICPGNAISGRVWIKGIERDNFYNANSCSESAKMYANEKLGVNDTICGLCISNCPFTRKSLKY</sequence>
<gene>
    <name evidence="2" type="primary">queG_11</name>
    <name evidence="2" type="ORF">SDC9_23995</name>
</gene>
<protein>
    <submittedName>
        <fullName evidence="2">Epoxyqueuosine reductase</fullName>
        <ecNumber evidence="2">1.17.99.6</ecNumber>
    </submittedName>
</protein>
<dbReference type="EMBL" id="VSSQ01000113">
    <property type="protein sequence ID" value="MPL78131.1"/>
    <property type="molecule type" value="Genomic_DNA"/>
</dbReference>
<accession>A0A644UGV2</accession>
<dbReference type="EC" id="1.17.99.6" evidence="2"/>
<dbReference type="PANTHER" id="PTHR42827:SF1">
    <property type="entry name" value="IRON-SULFUR CLUSTER-BINDING PROTEIN"/>
    <property type="match status" value="1"/>
</dbReference>
<keyword evidence="1" id="KW-0175">Coiled coil</keyword>
<organism evidence="2">
    <name type="scientific">bioreactor metagenome</name>
    <dbReference type="NCBI Taxonomy" id="1076179"/>
    <lineage>
        <taxon>unclassified sequences</taxon>
        <taxon>metagenomes</taxon>
        <taxon>ecological metagenomes</taxon>
    </lineage>
</organism>
<reference evidence="2" key="1">
    <citation type="submission" date="2019-08" db="EMBL/GenBank/DDBJ databases">
        <authorList>
            <person name="Kucharzyk K."/>
            <person name="Murdoch R.W."/>
            <person name="Higgins S."/>
            <person name="Loffler F."/>
        </authorList>
    </citation>
    <scope>NUCLEOTIDE SEQUENCE</scope>
</reference>
<evidence type="ECO:0000313" key="2">
    <source>
        <dbReference type="EMBL" id="MPL78131.1"/>
    </source>
</evidence>
<dbReference type="AlphaFoldDB" id="A0A644UGV2"/>
<evidence type="ECO:0000256" key="1">
    <source>
        <dbReference type="SAM" id="Coils"/>
    </source>
</evidence>
<proteinExistence type="predicted"/>
<dbReference type="GO" id="GO:0052693">
    <property type="term" value="F:epoxyqueuosine reductase activity"/>
    <property type="evidence" value="ECO:0007669"/>
    <property type="project" value="UniProtKB-EC"/>
</dbReference>
<comment type="caution">
    <text evidence="2">The sequence shown here is derived from an EMBL/GenBank/DDBJ whole genome shotgun (WGS) entry which is preliminary data.</text>
</comment>
<dbReference type="PANTHER" id="PTHR42827">
    <property type="entry name" value="IRON-SULFUR CLUSTER-BINDING PROTEIN-RELATED"/>
    <property type="match status" value="1"/>
</dbReference>
<name>A0A644UGV2_9ZZZZ</name>
<feature type="coiled-coil region" evidence="1">
    <location>
        <begin position="51"/>
        <end position="78"/>
    </location>
</feature>